<dbReference type="InterPro" id="IPR050248">
    <property type="entry name" value="Polysacc_deacetylase_ArnD"/>
</dbReference>
<dbReference type="GO" id="GO:0006032">
    <property type="term" value="P:chitin catabolic process"/>
    <property type="evidence" value="ECO:0007669"/>
    <property type="project" value="UniProtKB-KW"/>
</dbReference>
<protein>
    <recommendedName>
        <fullName evidence="9">chitin deacetylase</fullName>
        <ecNumber evidence="9">3.5.1.41</ecNumber>
    </recommendedName>
</protein>
<dbReference type="STRING" id="747676.F4REV7"/>
<dbReference type="Proteomes" id="UP000001072">
    <property type="component" value="Unassembled WGS sequence"/>
</dbReference>
<dbReference type="GO" id="GO:0004099">
    <property type="term" value="F:chitin deacetylase activity"/>
    <property type="evidence" value="ECO:0007669"/>
    <property type="project" value="UniProtKB-EC"/>
</dbReference>
<comment type="catalytic activity">
    <reaction evidence="10">
        <text>[(1-&gt;4)-N-acetyl-beta-D-glucosaminyl](n) + n H2O = chitosan + n acetate</text>
        <dbReference type="Rhea" id="RHEA:10464"/>
        <dbReference type="Rhea" id="RHEA-COMP:9593"/>
        <dbReference type="Rhea" id="RHEA-COMP:9597"/>
        <dbReference type="ChEBI" id="CHEBI:15377"/>
        <dbReference type="ChEBI" id="CHEBI:17029"/>
        <dbReference type="ChEBI" id="CHEBI:30089"/>
        <dbReference type="ChEBI" id="CHEBI:57704"/>
        <dbReference type="EC" id="3.5.1.41"/>
    </reaction>
    <physiologicalReaction direction="left-to-right" evidence="10">
        <dbReference type="Rhea" id="RHEA:10465"/>
    </physiologicalReaction>
</comment>
<dbReference type="EMBL" id="GL883098">
    <property type="protein sequence ID" value="EGG09172.1"/>
    <property type="molecule type" value="Genomic_DNA"/>
</dbReference>
<keyword evidence="8" id="KW-0624">Polysaccharide degradation</keyword>
<comment type="cofactor">
    <cofactor evidence="1">
        <name>Co(2+)</name>
        <dbReference type="ChEBI" id="CHEBI:48828"/>
    </cofactor>
</comment>
<feature type="signal peptide" evidence="11">
    <location>
        <begin position="1"/>
        <end position="21"/>
    </location>
</feature>
<evidence type="ECO:0000256" key="3">
    <source>
        <dbReference type="ARBA" id="ARBA00022622"/>
    </source>
</evidence>
<dbReference type="GO" id="GO:0009272">
    <property type="term" value="P:fungal-type cell wall biogenesis"/>
    <property type="evidence" value="ECO:0007669"/>
    <property type="project" value="UniProtKB-ARBA"/>
</dbReference>
<evidence type="ECO:0000256" key="6">
    <source>
        <dbReference type="ARBA" id="ARBA00023285"/>
    </source>
</evidence>
<organism evidence="14">
    <name type="scientific">Melampsora larici-populina (strain 98AG31 / pathotype 3-4-7)</name>
    <name type="common">Poplar leaf rust fungus</name>
    <dbReference type="NCBI Taxonomy" id="747676"/>
    <lineage>
        <taxon>Eukaryota</taxon>
        <taxon>Fungi</taxon>
        <taxon>Dikarya</taxon>
        <taxon>Basidiomycota</taxon>
        <taxon>Pucciniomycotina</taxon>
        <taxon>Pucciniomycetes</taxon>
        <taxon>Pucciniales</taxon>
        <taxon>Melampsoraceae</taxon>
        <taxon>Melampsora</taxon>
    </lineage>
</organism>
<dbReference type="GO" id="GO:0000272">
    <property type="term" value="P:polysaccharide catabolic process"/>
    <property type="evidence" value="ECO:0007669"/>
    <property type="project" value="UniProtKB-KW"/>
</dbReference>
<accession>F4REV7</accession>
<dbReference type="AlphaFoldDB" id="F4REV7"/>
<dbReference type="eggNOG" id="ENOG502QZU8">
    <property type="taxonomic scope" value="Eukaryota"/>
</dbReference>
<reference evidence="14" key="1">
    <citation type="journal article" date="2011" name="Proc. Natl. Acad. Sci. U.S.A.">
        <title>Obligate biotrophy features unraveled by the genomic analysis of rust fungi.</title>
        <authorList>
            <person name="Duplessis S."/>
            <person name="Cuomo C.A."/>
            <person name="Lin Y.-C."/>
            <person name="Aerts A."/>
            <person name="Tisserant E."/>
            <person name="Veneault-Fourrey C."/>
            <person name="Joly D.L."/>
            <person name="Hacquard S."/>
            <person name="Amselem J."/>
            <person name="Cantarel B.L."/>
            <person name="Chiu R."/>
            <person name="Coutinho P.M."/>
            <person name="Feau N."/>
            <person name="Field M."/>
            <person name="Frey P."/>
            <person name="Gelhaye E."/>
            <person name="Goldberg J."/>
            <person name="Grabherr M.G."/>
            <person name="Kodira C.D."/>
            <person name="Kohler A."/>
            <person name="Kuees U."/>
            <person name="Lindquist E.A."/>
            <person name="Lucas S.M."/>
            <person name="Mago R."/>
            <person name="Mauceli E."/>
            <person name="Morin E."/>
            <person name="Murat C."/>
            <person name="Pangilinan J.L."/>
            <person name="Park R."/>
            <person name="Pearson M."/>
            <person name="Quesneville H."/>
            <person name="Rouhier N."/>
            <person name="Sakthikumar S."/>
            <person name="Salamov A.A."/>
            <person name="Schmutz J."/>
            <person name="Selles B."/>
            <person name="Shapiro H."/>
            <person name="Tanguay P."/>
            <person name="Tuskan G.A."/>
            <person name="Henrissat B."/>
            <person name="Van de Peer Y."/>
            <person name="Rouze P."/>
            <person name="Ellis J.G."/>
            <person name="Dodds P.N."/>
            <person name="Schein J.E."/>
            <person name="Zhong S."/>
            <person name="Hamelin R.C."/>
            <person name="Grigoriev I.V."/>
            <person name="Szabo L.J."/>
            <person name="Martin F."/>
        </authorList>
    </citation>
    <scope>NUCLEOTIDE SEQUENCE [LARGE SCALE GENOMIC DNA]</scope>
    <source>
        <strain evidence="14">98AG31 / pathotype 3-4-7</strain>
    </source>
</reference>
<evidence type="ECO:0000256" key="11">
    <source>
        <dbReference type="SAM" id="SignalP"/>
    </source>
</evidence>
<dbReference type="PANTHER" id="PTHR10587">
    <property type="entry name" value="GLYCOSYL TRANSFERASE-RELATED"/>
    <property type="match status" value="1"/>
</dbReference>
<evidence type="ECO:0000313" key="14">
    <source>
        <dbReference type="Proteomes" id="UP000001072"/>
    </source>
</evidence>
<evidence type="ECO:0000256" key="9">
    <source>
        <dbReference type="ARBA" id="ARBA00024056"/>
    </source>
</evidence>
<evidence type="ECO:0000313" key="13">
    <source>
        <dbReference type="EMBL" id="EGG09172.1"/>
    </source>
</evidence>
<dbReference type="Pfam" id="PF01522">
    <property type="entry name" value="Polysacc_deac_1"/>
    <property type="match status" value="1"/>
</dbReference>
<keyword evidence="14" id="KW-1185">Reference proteome</keyword>
<keyword evidence="11" id="KW-0732">Signal</keyword>
<dbReference type="RefSeq" id="XP_007407532.1">
    <property type="nucleotide sequence ID" value="XM_007407470.1"/>
</dbReference>
<keyword evidence="6" id="KW-0170">Cobalt</keyword>
<dbReference type="PANTHER" id="PTHR10587:SF135">
    <property type="entry name" value="CHITIN DEACETYLASE 3"/>
    <property type="match status" value="1"/>
</dbReference>
<dbReference type="InterPro" id="IPR002509">
    <property type="entry name" value="NODB_dom"/>
</dbReference>
<evidence type="ECO:0000256" key="1">
    <source>
        <dbReference type="ARBA" id="ARBA00001941"/>
    </source>
</evidence>
<dbReference type="GO" id="GO:0098552">
    <property type="term" value="C:side of membrane"/>
    <property type="evidence" value="ECO:0007669"/>
    <property type="project" value="UniProtKB-KW"/>
</dbReference>
<dbReference type="SUPFAM" id="SSF88713">
    <property type="entry name" value="Glycoside hydrolase/deacetylase"/>
    <property type="match status" value="1"/>
</dbReference>
<dbReference type="OrthoDB" id="407355at2759"/>
<proteinExistence type="predicted"/>
<dbReference type="Gene3D" id="3.20.20.370">
    <property type="entry name" value="Glycoside hydrolase/deacetylase"/>
    <property type="match status" value="1"/>
</dbReference>
<dbReference type="InterPro" id="IPR011330">
    <property type="entry name" value="Glyco_hydro/deAcase_b/a-brl"/>
</dbReference>
<feature type="domain" description="NodB homology" evidence="12">
    <location>
        <begin position="181"/>
        <end position="395"/>
    </location>
</feature>
<dbReference type="PROSITE" id="PS51677">
    <property type="entry name" value="NODB"/>
    <property type="match status" value="1"/>
</dbReference>
<evidence type="ECO:0000256" key="4">
    <source>
        <dbReference type="ARBA" id="ARBA00023024"/>
    </source>
</evidence>
<keyword evidence="3" id="KW-0472">Membrane</keyword>
<dbReference type="GO" id="GO:0005886">
    <property type="term" value="C:plasma membrane"/>
    <property type="evidence" value="ECO:0007669"/>
    <property type="project" value="UniProtKB-SubCell"/>
</dbReference>
<keyword evidence="7" id="KW-0449">Lipoprotein</keyword>
<dbReference type="GeneID" id="18928448"/>
<keyword evidence="3" id="KW-0336">GPI-anchor</keyword>
<dbReference type="VEuPathDB" id="FungiDB:MELLADRAFT_47596"/>
<evidence type="ECO:0000256" key="8">
    <source>
        <dbReference type="ARBA" id="ARBA00023326"/>
    </source>
</evidence>
<gene>
    <name evidence="13" type="ORF">MELLADRAFT_47596</name>
</gene>
<keyword evidence="5" id="KW-0119">Carbohydrate metabolism</keyword>
<evidence type="ECO:0000256" key="10">
    <source>
        <dbReference type="ARBA" id="ARBA00048494"/>
    </source>
</evidence>
<keyword evidence="4" id="KW-0146">Chitin degradation</keyword>
<dbReference type="InParanoid" id="F4REV7"/>
<feature type="chain" id="PRO_5003321552" description="chitin deacetylase" evidence="11">
    <location>
        <begin position="22"/>
        <end position="410"/>
    </location>
</feature>
<dbReference type="KEGG" id="mlr:MELLADRAFT_47596"/>
<evidence type="ECO:0000259" key="12">
    <source>
        <dbReference type="PROSITE" id="PS51677"/>
    </source>
</evidence>
<keyword evidence="3" id="KW-0325">Glycoprotein</keyword>
<dbReference type="HOGENOM" id="CLU_048928_0_0_1"/>
<evidence type="ECO:0000256" key="2">
    <source>
        <dbReference type="ARBA" id="ARBA00004609"/>
    </source>
</evidence>
<evidence type="ECO:0000256" key="7">
    <source>
        <dbReference type="ARBA" id="ARBA00023288"/>
    </source>
</evidence>
<name>F4REV7_MELLP</name>
<sequence>MFQSPVLQLLFSTTFLLLLLSSLIFLKPNYTPSPAAILSSVLFDRYPGTPKTEAEAKIQWIKPPVDFFGLDVDMADSILPMIGSRTWFNLYPHPTKTGPKPLRQWIKRLNWLKKNSTDPSILRALSIPKAKLEADGYVTYPEGVPIGNGEEGACNWERTGCLVDEEHGYKNNLDIVHAENGTWVVNFDDGPLPPSKTLYDALDQFNAKATHFWIGGNVLKNWRLALMAAKRGDHLAVHTWSHAHLTTLSDNEVLGELGWCIQIIADVTGKVPKYFRPPYGNIDNRIRVIAKHVFGLETVIWNYDSVDWGLNQTYATGDLVDTPDPATAPSYQAVVDGIKIIAANGPGYDPKKTASVNRQSNQAGCLILEHELSEESVSAFKDSWEFVKSQGWKMVPLPEGLPGGDGDWYQ</sequence>
<evidence type="ECO:0000256" key="5">
    <source>
        <dbReference type="ARBA" id="ARBA00023277"/>
    </source>
</evidence>
<comment type="subcellular location">
    <subcellularLocation>
        <location evidence="2">Cell membrane</location>
        <topology evidence="2">Lipid-anchor</topology>
        <topology evidence="2">GPI-anchor</topology>
    </subcellularLocation>
</comment>
<dbReference type="EC" id="3.5.1.41" evidence="9"/>